<dbReference type="Pfam" id="PF06078">
    <property type="entry name" value="DUF937"/>
    <property type="match status" value="2"/>
</dbReference>
<protein>
    <recommendedName>
        <fullName evidence="3">DUF937 domain-containing protein</fullName>
    </recommendedName>
</protein>
<dbReference type="RefSeq" id="WP_027885529.1">
    <property type="nucleotide sequence ID" value="NZ_BMWY01000001.1"/>
</dbReference>
<name>A0ABQ3BMB6_9FLAO</name>
<dbReference type="InterPro" id="IPR027405">
    <property type="entry name" value="YidB-like"/>
</dbReference>
<dbReference type="Proteomes" id="UP000615593">
    <property type="component" value="Unassembled WGS sequence"/>
</dbReference>
<dbReference type="EMBL" id="BMWY01000001">
    <property type="protein sequence ID" value="GGZ47671.1"/>
    <property type="molecule type" value="Genomic_DNA"/>
</dbReference>
<reference evidence="2" key="1">
    <citation type="journal article" date="2019" name="Int. J. Syst. Evol. Microbiol.">
        <title>The Global Catalogue of Microorganisms (GCM) 10K type strain sequencing project: providing services to taxonomists for standard genome sequencing and annotation.</title>
        <authorList>
            <consortium name="The Broad Institute Genomics Platform"/>
            <consortium name="The Broad Institute Genome Sequencing Center for Infectious Disease"/>
            <person name="Wu L."/>
            <person name="Ma J."/>
        </authorList>
    </citation>
    <scope>NUCLEOTIDE SEQUENCE [LARGE SCALE GENOMIC DNA]</scope>
    <source>
        <strain evidence="2">KCTC 12708</strain>
    </source>
</reference>
<comment type="caution">
    <text evidence="1">The sequence shown here is derived from an EMBL/GenBank/DDBJ whole genome shotgun (WGS) entry which is preliminary data.</text>
</comment>
<organism evidence="1 2">
    <name type="scientific">Mesonia mobilis</name>
    <dbReference type="NCBI Taxonomy" id="369791"/>
    <lineage>
        <taxon>Bacteria</taxon>
        <taxon>Pseudomonadati</taxon>
        <taxon>Bacteroidota</taxon>
        <taxon>Flavobacteriia</taxon>
        <taxon>Flavobacteriales</taxon>
        <taxon>Flavobacteriaceae</taxon>
        <taxon>Mesonia</taxon>
    </lineage>
</organism>
<evidence type="ECO:0000313" key="2">
    <source>
        <dbReference type="Proteomes" id="UP000615593"/>
    </source>
</evidence>
<evidence type="ECO:0000313" key="1">
    <source>
        <dbReference type="EMBL" id="GGZ47671.1"/>
    </source>
</evidence>
<dbReference type="GeneID" id="94368315"/>
<accession>A0ABQ3BMB6</accession>
<proteinExistence type="predicted"/>
<evidence type="ECO:0008006" key="3">
    <source>
        <dbReference type="Google" id="ProtNLM"/>
    </source>
</evidence>
<dbReference type="InterPro" id="IPR009282">
    <property type="entry name" value="DUF937"/>
</dbReference>
<gene>
    <name evidence="1" type="ORF">GCM10008088_06600</name>
</gene>
<sequence length="144" mass="14802">MLDSLLGSLKDQVAGKLQSEAGVDSSNIDGVMDVVKSVAGKKVGTEMLEGGLGNVMNLFSGKSNSTAANSLQTSITTGIVNGLIEKLGFSKDKASKVTNIVVPVLINLISKKNEETPDDDASPLKDLFGGGGSNVAKKLGGFFN</sequence>
<keyword evidence="2" id="KW-1185">Reference proteome</keyword>
<dbReference type="Gene3D" id="1.10.10.690">
    <property type="entry name" value="YidB-like"/>
    <property type="match status" value="1"/>
</dbReference>